<dbReference type="SMART" id="SM00280">
    <property type="entry name" value="KAZAL"/>
    <property type="match status" value="1"/>
</dbReference>
<dbReference type="Proteomes" id="UP000235965">
    <property type="component" value="Unassembled WGS sequence"/>
</dbReference>
<evidence type="ECO:0000313" key="3">
    <source>
        <dbReference type="EMBL" id="PNF16030.1"/>
    </source>
</evidence>
<proteinExistence type="predicted"/>
<dbReference type="SUPFAM" id="SSF100895">
    <property type="entry name" value="Kazal-type serine protease inhibitors"/>
    <property type="match status" value="1"/>
</dbReference>
<dbReference type="CDD" id="cd00104">
    <property type="entry name" value="KAZAL_FS"/>
    <property type="match status" value="1"/>
</dbReference>
<gene>
    <name evidence="3" type="ORF">B7P43_G04607</name>
</gene>
<dbReference type="Pfam" id="PF07648">
    <property type="entry name" value="Kazal_2"/>
    <property type="match status" value="1"/>
</dbReference>
<protein>
    <recommendedName>
        <fullName evidence="2">Kazal-like domain-containing protein</fullName>
    </recommendedName>
</protein>
<feature type="signal peptide" evidence="1">
    <location>
        <begin position="1"/>
        <end position="22"/>
    </location>
</feature>
<evidence type="ECO:0000313" key="4">
    <source>
        <dbReference type="Proteomes" id="UP000235965"/>
    </source>
</evidence>
<dbReference type="InterPro" id="IPR036058">
    <property type="entry name" value="Kazal_dom_sf"/>
</dbReference>
<evidence type="ECO:0000256" key="1">
    <source>
        <dbReference type="SAM" id="SignalP"/>
    </source>
</evidence>
<sequence length="113" mass="13013">MATAMKTALMLTLFVAAMFVLCETEKAGEPKCDHIGYSPHTIRKEICGSDGQTYSNEKHLEFENCLYKRVITKVKDGWCKEEDQKRADERRNHLAEEEAKRIQEVLEHPKPST</sequence>
<dbReference type="InParanoid" id="A0A2J7PI55"/>
<dbReference type="EMBL" id="NEVH01025129">
    <property type="protein sequence ID" value="PNF16030.1"/>
    <property type="molecule type" value="Genomic_DNA"/>
</dbReference>
<dbReference type="AlphaFoldDB" id="A0A2J7PI55"/>
<keyword evidence="4" id="KW-1185">Reference proteome</keyword>
<name>A0A2J7PI55_9NEOP</name>
<reference evidence="3 4" key="1">
    <citation type="submission" date="2017-12" db="EMBL/GenBank/DDBJ databases">
        <title>Hemimetabolous genomes reveal molecular basis of termite eusociality.</title>
        <authorList>
            <person name="Harrison M.C."/>
            <person name="Jongepier E."/>
            <person name="Robertson H.M."/>
            <person name="Arning N."/>
            <person name="Bitard-Feildel T."/>
            <person name="Chao H."/>
            <person name="Childers C.P."/>
            <person name="Dinh H."/>
            <person name="Doddapaneni H."/>
            <person name="Dugan S."/>
            <person name="Gowin J."/>
            <person name="Greiner C."/>
            <person name="Han Y."/>
            <person name="Hu H."/>
            <person name="Hughes D.S.T."/>
            <person name="Huylmans A.-K."/>
            <person name="Kemena C."/>
            <person name="Kremer L.P.M."/>
            <person name="Lee S.L."/>
            <person name="Lopez-Ezquerra A."/>
            <person name="Mallet L."/>
            <person name="Monroy-Kuhn J.M."/>
            <person name="Moser A."/>
            <person name="Murali S.C."/>
            <person name="Muzny D.M."/>
            <person name="Otani S."/>
            <person name="Piulachs M.-D."/>
            <person name="Poelchau M."/>
            <person name="Qu J."/>
            <person name="Schaub F."/>
            <person name="Wada-Katsumata A."/>
            <person name="Worley K.C."/>
            <person name="Xie Q."/>
            <person name="Ylla G."/>
            <person name="Poulsen M."/>
            <person name="Gibbs R.A."/>
            <person name="Schal C."/>
            <person name="Richards S."/>
            <person name="Belles X."/>
            <person name="Korb J."/>
            <person name="Bornberg-Bauer E."/>
        </authorList>
    </citation>
    <scope>NUCLEOTIDE SEQUENCE [LARGE SCALE GENOMIC DNA]</scope>
    <source>
        <tissue evidence="3">Whole body</tissue>
    </source>
</reference>
<feature type="chain" id="PRO_5014456157" description="Kazal-like domain-containing protein" evidence="1">
    <location>
        <begin position="23"/>
        <end position="113"/>
    </location>
</feature>
<dbReference type="PROSITE" id="PS51465">
    <property type="entry name" value="KAZAL_2"/>
    <property type="match status" value="1"/>
</dbReference>
<dbReference type="OrthoDB" id="126772at2759"/>
<evidence type="ECO:0000259" key="2">
    <source>
        <dbReference type="PROSITE" id="PS51465"/>
    </source>
</evidence>
<organism evidence="3 4">
    <name type="scientific">Cryptotermes secundus</name>
    <dbReference type="NCBI Taxonomy" id="105785"/>
    <lineage>
        <taxon>Eukaryota</taxon>
        <taxon>Metazoa</taxon>
        <taxon>Ecdysozoa</taxon>
        <taxon>Arthropoda</taxon>
        <taxon>Hexapoda</taxon>
        <taxon>Insecta</taxon>
        <taxon>Pterygota</taxon>
        <taxon>Neoptera</taxon>
        <taxon>Polyneoptera</taxon>
        <taxon>Dictyoptera</taxon>
        <taxon>Blattodea</taxon>
        <taxon>Blattoidea</taxon>
        <taxon>Termitoidae</taxon>
        <taxon>Kalotermitidae</taxon>
        <taxon>Cryptotermitinae</taxon>
        <taxon>Cryptotermes</taxon>
    </lineage>
</organism>
<dbReference type="Gene3D" id="3.30.60.30">
    <property type="match status" value="1"/>
</dbReference>
<accession>A0A2J7PI55</accession>
<feature type="domain" description="Kazal-like" evidence="2">
    <location>
        <begin position="26"/>
        <end position="81"/>
    </location>
</feature>
<keyword evidence="1" id="KW-0732">Signal</keyword>
<dbReference type="InterPro" id="IPR002350">
    <property type="entry name" value="Kazal_dom"/>
</dbReference>
<comment type="caution">
    <text evidence="3">The sequence shown here is derived from an EMBL/GenBank/DDBJ whole genome shotgun (WGS) entry which is preliminary data.</text>
</comment>